<feature type="signal peptide" evidence="8">
    <location>
        <begin position="1"/>
        <end position="19"/>
    </location>
</feature>
<keyword evidence="11" id="KW-1185">Reference proteome</keyword>
<dbReference type="Gene3D" id="2.30.30.40">
    <property type="entry name" value="SH3 Domains"/>
    <property type="match status" value="1"/>
</dbReference>
<evidence type="ECO:0000256" key="4">
    <source>
        <dbReference type="ARBA" id="ARBA00022989"/>
    </source>
</evidence>
<evidence type="ECO:0000256" key="3">
    <source>
        <dbReference type="ARBA" id="ARBA00022729"/>
    </source>
</evidence>
<evidence type="ECO:0000256" key="2">
    <source>
        <dbReference type="ARBA" id="ARBA00022692"/>
    </source>
</evidence>
<evidence type="ECO:0000256" key="8">
    <source>
        <dbReference type="SAM" id="SignalP"/>
    </source>
</evidence>
<dbReference type="InterPro" id="IPR003646">
    <property type="entry name" value="SH3-like_bac-type"/>
</dbReference>
<dbReference type="InterPro" id="IPR016476">
    <property type="entry name" value="SH3_dom_pro"/>
</dbReference>
<proteinExistence type="predicted"/>
<evidence type="ECO:0000256" key="1">
    <source>
        <dbReference type="ARBA" id="ARBA00004167"/>
    </source>
</evidence>
<keyword evidence="3 8" id="KW-0732">Signal</keyword>
<gene>
    <name evidence="10" type="ORF">BOW51_06460</name>
</gene>
<dbReference type="RefSeq" id="WP_078486921.1">
    <property type="nucleotide sequence ID" value="NZ_MPRJ01000033.1"/>
</dbReference>
<evidence type="ECO:0000256" key="5">
    <source>
        <dbReference type="ARBA" id="ARBA00023136"/>
    </source>
</evidence>
<accession>A0A1T2KV36</accession>
<evidence type="ECO:0000256" key="6">
    <source>
        <dbReference type="SAM" id="MobiDB-lite"/>
    </source>
</evidence>
<feature type="region of interest" description="Disordered" evidence="6">
    <location>
        <begin position="105"/>
        <end position="132"/>
    </location>
</feature>
<feature type="transmembrane region" description="Helical" evidence="7">
    <location>
        <begin position="203"/>
        <end position="223"/>
    </location>
</feature>
<dbReference type="OrthoDB" id="9790951at2"/>
<evidence type="ECO:0000259" key="9">
    <source>
        <dbReference type="Pfam" id="PF08239"/>
    </source>
</evidence>
<feature type="domain" description="SH3b" evidence="9">
    <location>
        <begin position="32"/>
        <end position="77"/>
    </location>
</feature>
<evidence type="ECO:0000256" key="7">
    <source>
        <dbReference type="SAM" id="Phobius"/>
    </source>
</evidence>
<comment type="caution">
    <text evidence="10">The sequence shown here is derived from an EMBL/GenBank/DDBJ whole genome shotgun (WGS) entry which is preliminary data.</text>
</comment>
<protein>
    <recommendedName>
        <fullName evidence="9">SH3b domain-containing protein</fullName>
    </recommendedName>
</protein>
<comment type="subcellular location">
    <subcellularLocation>
        <location evidence="1">Membrane</location>
        <topology evidence="1">Single-pass membrane protein</topology>
    </subcellularLocation>
</comment>
<keyword evidence="2 7" id="KW-0812">Transmembrane</keyword>
<feature type="chain" id="PRO_5013137463" description="SH3b domain-containing protein" evidence="8">
    <location>
        <begin position="20"/>
        <end position="237"/>
    </location>
</feature>
<dbReference type="GO" id="GO:0016020">
    <property type="term" value="C:membrane"/>
    <property type="evidence" value="ECO:0007669"/>
    <property type="project" value="UniProtKB-SubCell"/>
</dbReference>
<name>A0A1T2KV36_9GAMM</name>
<dbReference type="Proteomes" id="UP000190896">
    <property type="component" value="Unassembled WGS sequence"/>
</dbReference>
<sequence length="237" mass="25909">MKKTLLILLLTLWATLVQGAHITDKLLVGIYGKPDATTEPLKVLTSGTPVEILEKKNGFSKVRLGDDTVGWMETNYITSEKPAKVKLLELQAKTGSLQQQLREAEKELKQLRSSQATAPAPTDTESPKALTEAKAQIEQLTGELAAAKVALEQARQESGTQDSLLEAENRVLKERISKAATALRNELPTGPPPTPTNGYRFSAWHLAVLVVIILVSFISGIAYKNYGISRRYGGFKI</sequence>
<keyword evidence="4 7" id="KW-1133">Transmembrane helix</keyword>
<keyword evidence="5 7" id="KW-0472">Membrane</keyword>
<dbReference type="Pfam" id="PF08239">
    <property type="entry name" value="SH3_3"/>
    <property type="match status" value="1"/>
</dbReference>
<reference evidence="10 11" key="1">
    <citation type="submission" date="2016-11" db="EMBL/GenBank/DDBJ databases">
        <title>Mixed transmission modes and dynamic genome evolution in an obligate animal-bacterial symbiosis.</title>
        <authorList>
            <person name="Russell S.L."/>
            <person name="Corbett-Detig R.B."/>
            <person name="Cavanaugh C.M."/>
        </authorList>
    </citation>
    <scope>NUCLEOTIDE SEQUENCE [LARGE SCALE GENOMIC DNA]</scope>
    <source>
        <strain evidence="10">Se-Cadez</strain>
    </source>
</reference>
<dbReference type="EMBL" id="MPRJ01000033">
    <property type="protein sequence ID" value="OOZ36586.1"/>
    <property type="molecule type" value="Genomic_DNA"/>
</dbReference>
<dbReference type="NCBIfam" id="TIGR04211">
    <property type="entry name" value="SH3_and_anchor"/>
    <property type="match status" value="1"/>
</dbReference>
<evidence type="ECO:0000313" key="11">
    <source>
        <dbReference type="Proteomes" id="UP000190896"/>
    </source>
</evidence>
<organism evidence="10 11">
    <name type="scientific">Solemya velesiana gill symbiont</name>
    <dbReference type="NCBI Taxonomy" id="1918948"/>
    <lineage>
        <taxon>Bacteria</taxon>
        <taxon>Pseudomonadati</taxon>
        <taxon>Pseudomonadota</taxon>
        <taxon>Gammaproteobacteria</taxon>
        <taxon>sulfur-oxidizing symbionts</taxon>
    </lineage>
</organism>
<evidence type="ECO:0000313" key="10">
    <source>
        <dbReference type="EMBL" id="OOZ36586.1"/>
    </source>
</evidence>
<dbReference type="AlphaFoldDB" id="A0A1T2KV36"/>